<evidence type="ECO:0000313" key="3">
    <source>
        <dbReference type="Proteomes" id="UP000254082"/>
    </source>
</evidence>
<keyword evidence="1" id="KW-0472">Membrane</keyword>
<accession>A0A380JBB3</accession>
<feature type="transmembrane region" description="Helical" evidence="1">
    <location>
        <begin position="79"/>
        <end position="102"/>
    </location>
</feature>
<keyword evidence="1" id="KW-0812">Transmembrane</keyword>
<dbReference type="OrthoDB" id="95800at2"/>
<name>A0A380JBB3_STRDO</name>
<feature type="transmembrane region" description="Helical" evidence="1">
    <location>
        <begin position="109"/>
        <end position="131"/>
    </location>
</feature>
<evidence type="ECO:0000256" key="1">
    <source>
        <dbReference type="SAM" id="Phobius"/>
    </source>
</evidence>
<organism evidence="2 3">
    <name type="scientific">Streptococcus downei MFe28</name>
    <dbReference type="NCBI Taxonomy" id="764290"/>
    <lineage>
        <taxon>Bacteria</taxon>
        <taxon>Bacillati</taxon>
        <taxon>Bacillota</taxon>
        <taxon>Bacilli</taxon>
        <taxon>Lactobacillales</taxon>
        <taxon>Streptococcaceae</taxon>
        <taxon>Streptococcus</taxon>
    </lineage>
</organism>
<gene>
    <name evidence="2" type="ORF">NCTC11391_00338</name>
</gene>
<evidence type="ECO:0000313" key="2">
    <source>
        <dbReference type="EMBL" id="SUN35358.1"/>
    </source>
</evidence>
<dbReference type="Proteomes" id="UP000254082">
    <property type="component" value="Unassembled WGS sequence"/>
</dbReference>
<keyword evidence="3" id="KW-1185">Reference proteome</keyword>
<protein>
    <submittedName>
        <fullName evidence="2">Membrane protein</fullName>
    </submittedName>
</protein>
<dbReference type="RefSeq" id="WP_002999544.1">
    <property type="nucleotide sequence ID" value="NZ_UHFA01000002.1"/>
</dbReference>
<reference evidence="2 3" key="1">
    <citation type="submission" date="2018-06" db="EMBL/GenBank/DDBJ databases">
        <authorList>
            <consortium name="Pathogen Informatics"/>
            <person name="Doyle S."/>
        </authorList>
    </citation>
    <scope>NUCLEOTIDE SEQUENCE [LARGE SCALE GENOMIC DNA]</scope>
    <source>
        <strain evidence="3">NCTC 11391</strain>
    </source>
</reference>
<dbReference type="Pfam" id="PF22564">
    <property type="entry name" value="HAAS"/>
    <property type="match status" value="1"/>
</dbReference>
<keyword evidence="1" id="KW-1133">Transmembrane helix</keyword>
<sequence>MTRNDYLKQLDKHLKKLPQQDYQEAMDYFTEYFDEAGPENEAQVIQELGSPKEAAKEIINNILDEKSERDFGNSKSRLALIWIAILACLFNPFGWALIAIIFSLLLVGFAVIFTFFILGIAGAISGVAIFIDGLTYLGSTWSGGLLGIGMGMVFAGLACLLVLATTEASRWIGRGSVGIARWAIRKGKRS</sequence>
<feature type="transmembrane region" description="Helical" evidence="1">
    <location>
        <begin position="143"/>
        <end position="164"/>
    </location>
</feature>
<dbReference type="EMBL" id="UHFA01000002">
    <property type="protein sequence ID" value="SUN35358.1"/>
    <property type="molecule type" value="Genomic_DNA"/>
</dbReference>
<proteinExistence type="predicted"/>
<dbReference type="AlphaFoldDB" id="A0A380JBB3"/>